<feature type="signal peptide" evidence="1">
    <location>
        <begin position="1"/>
        <end position="24"/>
    </location>
</feature>
<evidence type="ECO:0000256" key="1">
    <source>
        <dbReference type="SAM" id="SignalP"/>
    </source>
</evidence>
<evidence type="ECO:0000313" key="2">
    <source>
        <dbReference type="EMBL" id="QDH17542.1"/>
    </source>
</evidence>
<proteinExistence type="predicted"/>
<reference evidence="2 3" key="1">
    <citation type="submission" date="2019-03" db="EMBL/GenBank/DDBJ databases">
        <title>The complete genome sequence of Swingsia samuiensis NBRC107927(T).</title>
        <authorList>
            <person name="Chua K.-O."/>
            <person name="Chan K.-G."/>
            <person name="See-Too W.-S."/>
        </authorList>
    </citation>
    <scope>NUCLEOTIDE SEQUENCE [LARGE SCALE GENOMIC DNA]</scope>
    <source>
        <strain evidence="2 3">AH83</strain>
    </source>
</reference>
<organism evidence="2 3">
    <name type="scientific">Swingsia samuiensis</name>
    <dbReference type="NCBI Taxonomy" id="1293412"/>
    <lineage>
        <taxon>Bacteria</taxon>
        <taxon>Pseudomonadati</taxon>
        <taxon>Pseudomonadota</taxon>
        <taxon>Alphaproteobacteria</taxon>
        <taxon>Acetobacterales</taxon>
        <taxon>Acetobacteraceae</taxon>
        <taxon>Swingsia</taxon>
    </lineage>
</organism>
<sequence>MIFSRLKAVGLGVLSFAVAGSASAQTTGNSMPWYDVPWLGKPKNVSPVIASEREISVSADGMLSNYKEYFDRDSDAHDRELGWTPGLTVKGSTIFDFYRLHDIYVSVQGNFNIGNEAYHGGWHDHFGDSGALESRTNQHKAYGQGELGKAWRLTPQLLLITAFQGGHGYWNRSINAGWGEADPDLDDPINDPFFNDHPNEKPYIRGDSERYQYNWAGGAVHLDYAITPKLVAKVNGAVGGTFQPRMGSADIYNHYRLGNSVRFDVGGAVDYRLTQRWHMLASVDYQQFGFGRSHDERARYYRYYYEPNSRTQQLHLGLGVGFGF</sequence>
<evidence type="ECO:0008006" key="4">
    <source>
        <dbReference type="Google" id="ProtNLM"/>
    </source>
</evidence>
<evidence type="ECO:0000313" key="3">
    <source>
        <dbReference type="Proteomes" id="UP000316313"/>
    </source>
</evidence>
<dbReference type="OrthoDB" id="8454021at2"/>
<protein>
    <recommendedName>
        <fullName evidence="4">Outer membrane protein beta-barrel domain-containing protein</fullName>
    </recommendedName>
</protein>
<dbReference type="KEGG" id="ssam:E3D00_08190"/>
<gene>
    <name evidence="2" type="ORF">E3D00_08190</name>
</gene>
<name>A0A4Y6UJ09_9PROT</name>
<dbReference type="RefSeq" id="WP_141461588.1">
    <property type="nucleotide sequence ID" value="NZ_CP038141.1"/>
</dbReference>
<keyword evidence="3" id="KW-1185">Reference proteome</keyword>
<accession>A0A4Y6UJ09</accession>
<dbReference type="AlphaFoldDB" id="A0A4Y6UJ09"/>
<dbReference type="EMBL" id="CP038141">
    <property type="protein sequence ID" value="QDH17542.1"/>
    <property type="molecule type" value="Genomic_DNA"/>
</dbReference>
<dbReference type="Proteomes" id="UP000316313">
    <property type="component" value="Chromosome"/>
</dbReference>
<keyword evidence="1" id="KW-0732">Signal</keyword>
<feature type="chain" id="PRO_5021467174" description="Outer membrane protein beta-barrel domain-containing protein" evidence="1">
    <location>
        <begin position="25"/>
        <end position="324"/>
    </location>
</feature>